<keyword evidence="2" id="KW-0223">Dioxygenase</keyword>
<dbReference type="Pfam" id="PF22632">
    <property type="entry name" value="BphC_D1"/>
    <property type="match status" value="1"/>
</dbReference>
<comment type="caution">
    <text evidence="2">The sequence shown here is derived from an EMBL/GenBank/DDBJ whole genome shotgun (WGS) entry which is preliminary data.</text>
</comment>
<organism evidence="2 3">
    <name type="scientific">Sinobacterium norvegicum</name>
    <dbReference type="NCBI Taxonomy" id="1641715"/>
    <lineage>
        <taxon>Bacteria</taxon>
        <taxon>Pseudomonadati</taxon>
        <taxon>Pseudomonadota</taxon>
        <taxon>Gammaproteobacteria</taxon>
        <taxon>Cellvibrionales</taxon>
        <taxon>Spongiibacteraceae</taxon>
        <taxon>Sinobacterium</taxon>
    </lineage>
</organism>
<protein>
    <submittedName>
        <fullName evidence="2">Iron-dependent extradiol dioxygenase</fullName>
        <ecNumber evidence="2">1.13.11.25</ecNumber>
    </submittedName>
</protein>
<dbReference type="EC" id="1.13.11.25" evidence="2"/>
<dbReference type="InterPro" id="IPR037523">
    <property type="entry name" value="VOC_core"/>
</dbReference>
<dbReference type="Proteomes" id="UP000838100">
    <property type="component" value="Unassembled WGS sequence"/>
</dbReference>
<gene>
    <name evidence="2" type="primary">hsaC_2</name>
    <name evidence="2" type="ORF">SIN8267_02725</name>
</gene>
<dbReference type="CDD" id="cd07252">
    <property type="entry name" value="BphC1-RGP6_N_like"/>
    <property type="match status" value="1"/>
</dbReference>
<keyword evidence="3" id="KW-1185">Reference proteome</keyword>
<feature type="domain" description="VOC" evidence="1">
    <location>
        <begin position="152"/>
        <end position="286"/>
    </location>
</feature>
<dbReference type="Pfam" id="PF00903">
    <property type="entry name" value="Glyoxalase"/>
    <property type="match status" value="1"/>
</dbReference>
<dbReference type="RefSeq" id="WP_237445273.1">
    <property type="nucleotide sequence ID" value="NZ_CAKLPX010000003.1"/>
</dbReference>
<dbReference type="SUPFAM" id="SSF54593">
    <property type="entry name" value="Glyoxalase/Bleomycin resistance protein/Dihydroxybiphenyl dioxygenase"/>
    <property type="match status" value="2"/>
</dbReference>
<accession>A0ABM9AH98</accession>
<feature type="domain" description="VOC" evidence="1">
    <location>
        <begin position="5"/>
        <end position="122"/>
    </location>
</feature>
<name>A0ABM9AH98_9GAMM</name>
<sequence>MKVKSLGYVVVSSTDLEKWSDYGTQVVGMQQSTSMADNGSVYLKMDQRPFRYQIVPGEYDGLLFAGWDMGSEADFVACVNGLEARGIAFEKIDDAEQLSARAVTALVRLADPSGNQLELYWSATDLASDGDFTSPLDLQGFVTVADDGVDMGLGHVVLHAPTDFEGVHDFYQALGFTDADITDMSATGMGKIYFMHCNPRHHSLALWSWGAPSPETDFAPSPESKAPGCVHLMAEVKSLGEVGSCLDRVNEREIPVLSSLGEHINDEMVSFYMLTPGNFALEFGHDGIQLDDNWQTTHNTEASKWGHKWQG</sequence>
<dbReference type="InterPro" id="IPR029068">
    <property type="entry name" value="Glyas_Bleomycin-R_OHBP_Dase"/>
</dbReference>
<evidence type="ECO:0000313" key="3">
    <source>
        <dbReference type="Proteomes" id="UP000838100"/>
    </source>
</evidence>
<dbReference type="EMBL" id="CAKLPX010000003">
    <property type="protein sequence ID" value="CAH0992592.1"/>
    <property type="molecule type" value="Genomic_DNA"/>
</dbReference>
<dbReference type="InterPro" id="IPR004360">
    <property type="entry name" value="Glyas_Fos-R_dOase_dom"/>
</dbReference>
<evidence type="ECO:0000259" key="1">
    <source>
        <dbReference type="PROSITE" id="PS51819"/>
    </source>
</evidence>
<dbReference type="GO" id="GO:0047071">
    <property type="term" value="F:3,4-dihydroxy-9,10-secoandrosta-1,3,5(10)-triene-9,17-dione 4,5-dioxygenase activity"/>
    <property type="evidence" value="ECO:0007669"/>
    <property type="project" value="UniProtKB-EC"/>
</dbReference>
<evidence type="ECO:0000313" key="2">
    <source>
        <dbReference type="EMBL" id="CAH0992592.1"/>
    </source>
</evidence>
<dbReference type="Gene3D" id="3.10.180.10">
    <property type="entry name" value="2,3-Dihydroxybiphenyl 1,2-Dioxygenase, domain 1"/>
    <property type="match status" value="2"/>
</dbReference>
<keyword evidence="2" id="KW-0560">Oxidoreductase</keyword>
<proteinExistence type="predicted"/>
<reference evidence="2" key="1">
    <citation type="submission" date="2021-12" db="EMBL/GenBank/DDBJ databases">
        <authorList>
            <person name="Rodrigo-Torres L."/>
            <person name="Arahal R. D."/>
            <person name="Lucena T."/>
        </authorList>
    </citation>
    <scope>NUCLEOTIDE SEQUENCE</scope>
    <source>
        <strain evidence="2">CECT 8267</strain>
    </source>
</reference>
<dbReference type="PROSITE" id="PS51819">
    <property type="entry name" value="VOC"/>
    <property type="match status" value="2"/>
</dbReference>